<evidence type="ECO:0000256" key="6">
    <source>
        <dbReference type="PROSITE-ProRule" id="PRU00339"/>
    </source>
</evidence>
<keyword evidence="5" id="KW-0833">Ubl conjugation pathway</keyword>
<dbReference type="Pfam" id="PF00515">
    <property type="entry name" value="TPR_1"/>
    <property type="match status" value="1"/>
</dbReference>
<sequence>MADYWKEKGNECYKKGYYDTAIEMYSKAIEKDESQSVYYCNRGKCQRMKGNYEAALKDAQEAIELDEKNIKGHLLCGQCLAQLSKKLEPHQCQDKIELAVKKMTKALTLCSQYPDKEKAKVYERELSIYILRAKKLQWYKNYELMKQKKLVILKNYSDYLESTEKDQQEKERKYTEFISLIGDPTKKLNMVIPDHLICNITQEMIEEPVTDSAGHTYEKACIEEHIKKNGLTDPLTREPISDKLYKNINVKKGVDEFLASNPWAFEFSEFQESDDIQF</sequence>
<keyword evidence="6" id="KW-0802">TPR repeat</keyword>
<feature type="repeat" description="TPR" evidence="6">
    <location>
        <begin position="36"/>
        <end position="69"/>
    </location>
</feature>
<dbReference type="GO" id="GO:0071218">
    <property type="term" value="P:cellular response to misfolded protein"/>
    <property type="evidence" value="ECO:0007669"/>
    <property type="project" value="TreeGrafter"/>
</dbReference>
<evidence type="ECO:0000256" key="4">
    <source>
        <dbReference type="ARBA" id="ARBA00022737"/>
    </source>
</evidence>
<protein>
    <recommendedName>
        <fullName evidence="2">RING-type E3 ubiquitin transferase</fullName>
        <ecNumber evidence="2">2.3.2.27</ecNumber>
    </recommendedName>
</protein>
<dbReference type="PROSITE" id="PS50005">
    <property type="entry name" value="TPR"/>
    <property type="match status" value="2"/>
</dbReference>
<dbReference type="PANTHER" id="PTHR46803">
    <property type="entry name" value="E3 UBIQUITIN-PROTEIN LIGASE CHIP"/>
    <property type="match status" value="1"/>
</dbReference>
<dbReference type="Pfam" id="PF04564">
    <property type="entry name" value="U-box"/>
    <property type="match status" value="1"/>
</dbReference>
<dbReference type="Proteomes" id="UP000054937">
    <property type="component" value="Unassembled WGS sequence"/>
</dbReference>
<evidence type="ECO:0000256" key="5">
    <source>
        <dbReference type="ARBA" id="ARBA00022786"/>
    </source>
</evidence>
<dbReference type="InterPro" id="IPR019734">
    <property type="entry name" value="TPR_rpt"/>
</dbReference>
<dbReference type="SUPFAM" id="SSF57850">
    <property type="entry name" value="RING/U-box"/>
    <property type="match status" value="1"/>
</dbReference>
<dbReference type="InterPro" id="IPR011990">
    <property type="entry name" value="TPR-like_helical_dom_sf"/>
</dbReference>
<dbReference type="SMART" id="SM00028">
    <property type="entry name" value="TPR"/>
    <property type="match status" value="2"/>
</dbReference>
<dbReference type="SUPFAM" id="SSF48452">
    <property type="entry name" value="TPR-like"/>
    <property type="match status" value="1"/>
</dbReference>
<dbReference type="GO" id="GO:0005737">
    <property type="term" value="C:cytoplasm"/>
    <property type="evidence" value="ECO:0007669"/>
    <property type="project" value="TreeGrafter"/>
</dbReference>
<dbReference type="AlphaFoldDB" id="A0A0V0QZQ2"/>
<evidence type="ECO:0000256" key="3">
    <source>
        <dbReference type="ARBA" id="ARBA00022679"/>
    </source>
</evidence>
<keyword evidence="3" id="KW-0808">Transferase</keyword>
<keyword evidence="4" id="KW-0677">Repeat</keyword>
<evidence type="ECO:0000256" key="1">
    <source>
        <dbReference type="ARBA" id="ARBA00000900"/>
    </source>
</evidence>
<dbReference type="PROSITE" id="PS51698">
    <property type="entry name" value="U_BOX"/>
    <property type="match status" value="1"/>
</dbReference>
<dbReference type="InterPro" id="IPR003613">
    <property type="entry name" value="Ubox_domain"/>
</dbReference>
<evidence type="ECO:0000313" key="9">
    <source>
        <dbReference type="Proteomes" id="UP000054937"/>
    </source>
</evidence>
<dbReference type="GO" id="GO:0051087">
    <property type="term" value="F:protein-folding chaperone binding"/>
    <property type="evidence" value="ECO:0007669"/>
    <property type="project" value="TreeGrafter"/>
</dbReference>
<feature type="repeat" description="TPR" evidence="6">
    <location>
        <begin position="2"/>
        <end position="35"/>
    </location>
</feature>
<reference evidence="8 9" key="1">
    <citation type="journal article" date="2015" name="Sci. Rep.">
        <title>Genome of the facultative scuticociliatosis pathogen Pseudocohnilembus persalinus provides insight into its virulence through horizontal gene transfer.</title>
        <authorList>
            <person name="Xiong J."/>
            <person name="Wang G."/>
            <person name="Cheng J."/>
            <person name="Tian M."/>
            <person name="Pan X."/>
            <person name="Warren A."/>
            <person name="Jiang C."/>
            <person name="Yuan D."/>
            <person name="Miao W."/>
        </authorList>
    </citation>
    <scope>NUCLEOTIDE SEQUENCE [LARGE SCALE GENOMIC DNA]</scope>
    <source>
        <strain evidence="8">36N120E</strain>
    </source>
</reference>
<comment type="catalytic activity">
    <reaction evidence="1">
        <text>S-ubiquitinyl-[E2 ubiquitin-conjugating enzyme]-L-cysteine + [acceptor protein]-L-lysine = [E2 ubiquitin-conjugating enzyme]-L-cysteine + N(6)-ubiquitinyl-[acceptor protein]-L-lysine.</text>
        <dbReference type="EC" id="2.3.2.27"/>
    </reaction>
</comment>
<keyword evidence="9" id="KW-1185">Reference proteome</keyword>
<evidence type="ECO:0000256" key="2">
    <source>
        <dbReference type="ARBA" id="ARBA00012483"/>
    </source>
</evidence>
<dbReference type="EC" id="2.3.2.27" evidence="2"/>
<dbReference type="GO" id="GO:0061630">
    <property type="term" value="F:ubiquitin protein ligase activity"/>
    <property type="evidence" value="ECO:0007669"/>
    <property type="project" value="UniProtKB-EC"/>
</dbReference>
<dbReference type="OMA" id="WAGVEHD"/>
<dbReference type="Gene3D" id="3.30.40.10">
    <property type="entry name" value="Zinc/RING finger domain, C3HC4 (zinc finger)"/>
    <property type="match status" value="1"/>
</dbReference>
<name>A0A0V0QZQ2_PSEPJ</name>
<accession>A0A0V0QZQ2</accession>
<dbReference type="OrthoDB" id="311243at2759"/>
<dbReference type="PANTHER" id="PTHR46803:SF2">
    <property type="entry name" value="E3 UBIQUITIN-PROTEIN LIGASE CHIP"/>
    <property type="match status" value="1"/>
</dbReference>
<dbReference type="SMART" id="SM00504">
    <property type="entry name" value="Ubox"/>
    <property type="match status" value="1"/>
</dbReference>
<proteinExistence type="predicted"/>
<gene>
    <name evidence="8" type="ORF">PPERSA_11069</name>
</gene>
<organism evidence="8 9">
    <name type="scientific">Pseudocohnilembus persalinus</name>
    <name type="common">Ciliate</name>
    <dbReference type="NCBI Taxonomy" id="266149"/>
    <lineage>
        <taxon>Eukaryota</taxon>
        <taxon>Sar</taxon>
        <taxon>Alveolata</taxon>
        <taxon>Ciliophora</taxon>
        <taxon>Intramacronucleata</taxon>
        <taxon>Oligohymenophorea</taxon>
        <taxon>Scuticociliatia</taxon>
        <taxon>Philasterida</taxon>
        <taxon>Pseudocohnilembidae</taxon>
        <taxon>Pseudocohnilembus</taxon>
    </lineage>
</organism>
<dbReference type="InterPro" id="IPR013083">
    <property type="entry name" value="Znf_RING/FYVE/PHD"/>
</dbReference>
<dbReference type="InParanoid" id="A0A0V0QZQ2"/>
<dbReference type="GO" id="GO:0006515">
    <property type="term" value="P:protein quality control for misfolded or incompletely synthesized proteins"/>
    <property type="evidence" value="ECO:0007669"/>
    <property type="project" value="TreeGrafter"/>
</dbReference>
<dbReference type="GO" id="GO:0000209">
    <property type="term" value="P:protein polyubiquitination"/>
    <property type="evidence" value="ECO:0007669"/>
    <property type="project" value="TreeGrafter"/>
</dbReference>
<evidence type="ECO:0000313" key="8">
    <source>
        <dbReference type="EMBL" id="KRX07520.1"/>
    </source>
</evidence>
<feature type="domain" description="U-box" evidence="7">
    <location>
        <begin position="191"/>
        <end position="264"/>
    </location>
</feature>
<dbReference type="GO" id="GO:0043161">
    <property type="term" value="P:proteasome-mediated ubiquitin-dependent protein catabolic process"/>
    <property type="evidence" value="ECO:0007669"/>
    <property type="project" value="TreeGrafter"/>
</dbReference>
<dbReference type="EMBL" id="LDAU01000082">
    <property type="protein sequence ID" value="KRX07520.1"/>
    <property type="molecule type" value="Genomic_DNA"/>
</dbReference>
<dbReference type="GO" id="GO:0045862">
    <property type="term" value="P:positive regulation of proteolysis"/>
    <property type="evidence" value="ECO:0007669"/>
    <property type="project" value="TreeGrafter"/>
</dbReference>
<dbReference type="Gene3D" id="1.25.40.10">
    <property type="entry name" value="Tetratricopeptide repeat domain"/>
    <property type="match status" value="1"/>
</dbReference>
<comment type="caution">
    <text evidence="8">The sequence shown here is derived from an EMBL/GenBank/DDBJ whole genome shotgun (WGS) entry which is preliminary data.</text>
</comment>
<evidence type="ECO:0000259" key="7">
    <source>
        <dbReference type="PROSITE" id="PS51698"/>
    </source>
</evidence>